<evidence type="ECO:0000256" key="4">
    <source>
        <dbReference type="ARBA" id="ARBA00022692"/>
    </source>
</evidence>
<dbReference type="InterPro" id="IPR046373">
    <property type="entry name" value="Acyl-CoA_Oxase/DH_mid-dom_sf"/>
</dbReference>
<evidence type="ECO:0000256" key="3">
    <source>
        <dbReference type="ARBA" id="ARBA00022630"/>
    </source>
</evidence>
<evidence type="ECO:0000256" key="9">
    <source>
        <dbReference type="SAM" id="Phobius"/>
    </source>
</evidence>
<evidence type="ECO:0000259" key="10">
    <source>
        <dbReference type="Pfam" id="PF02460"/>
    </source>
</evidence>
<dbReference type="GO" id="GO:0018996">
    <property type="term" value="P:molting cycle, collagen and cuticulin-based cuticle"/>
    <property type="evidence" value="ECO:0007669"/>
    <property type="project" value="TreeGrafter"/>
</dbReference>
<evidence type="ECO:0000313" key="11">
    <source>
        <dbReference type="Proteomes" id="UP000095283"/>
    </source>
</evidence>
<feature type="domain" description="Patched" evidence="10">
    <location>
        <begin position="346"/>
        <end position="409"/>
    </location>
</feature>
<dbReference type="Gene3D" id="2.40.110.10">
    <property type="entry name" value="Butyryl-CoA Dehydrogenase, subunit A, domain 2"/>
    <property type="match status" value="1"/>
</dbReference>
<dbReference type="GO" id="GO:0005886">
    <property type="term" value="C:plasma membrane"/>
    <property type="evidence" value="ECO:0007669"/>
    <property type="project" value="TreeGrafter"/>
</dbReference>
<comment type="subcellular location">
    <subcellularLocation>
        <location evidence="2">Membrane</location>
        <topology evidence="2">Multi-pass membrane protein</topology>
    </subcellularLocation>
</comment>
<feature type="transmembrane region" description="Helical" evidence="9">
    <location>
        <begin position="378"/>
        <end position="401"/>
    </location>
</feature>
<accession>A0A1I7XFT6</accession>
<keyword evidence="6 9" id="KW-1133">Transmembrane helix</keyword>
<dbReference type="PANTHER" id="PTHR10796">
    <property type="entry name" value="PATCHED-RELATED"/>
    <property type="match status" value="1"/>
</dbReference>
<dbReference type="WBParaSite" id="Hba_16377">
    <property type="protein sequence ID" value="Hba_16377"/>
    <property type="gene ID" value="Hba_16377"/>
</dbReference>
<dbReference type="InterPro" id="IPR036250">
    <property type="entry name" value="AcylCo_DH-like_C"/>
</dbReference>
<dbReference type="InterPro" id="IPR003392">
    <property type="entry name" value="PTHD_SSD"/>
</dbReference>
<dbReference type="PANTHER" id="PTHR10796:SF105">
    <property type="entry name" value="SSD DOMAIN-CONTAINING PROTEIN"/>
    <property type="match status" value="1"/>
</dbReference>
<dbReference type="SUPFAM" id="SSF56645">
    <property type="entry name" value="Acyl-CoA dehydrogenase NM domain-like"/>
    <property type="match status" value="1"/>
</dbReference>
<evidence type="ECO:0000256" key="8">
    <source>
        <dbReference type="ARBA" id="ARBA00023180"/>
    </source>
</evidence>
<feature type="transmembrane region" description="Helical" evidence="9">
    <location>
        <begin position="338"/>
        <end position="358"/>
    </location>
</feature>
<reference evidence="12" key="1">
    <citation type="submission" date="2016-11" db="UniProtKB">
        <authorList>
            <consortium name="WormBaseParasite"/>
        </authorList>
    </citation>
    <scope>IDENTIFICATION</scope>
</reference>
<protein>
    <submittedName>
        <fullName evidence="12">Acyl-CoA_dh_M domain-containing protein</fullName>
    </submittedName>
</protein>
<dbReference type="InterPro" id="IPR009100">
    <property type="entry name" value="AcylCoA_DH/oxidase_NM_dom_sf"/>
</dbReference>
<organism evidence="11 12">
    <name type="scientific">Heterorhabditis bacteriophora</name>
    <name type="common">Entomopathogenic nematode worm</name>
    <dbReference type="NCBI Taxonomy" id="37862"/>
    <lineage>
        <taxon>Eukaryota</taxon>
        <taxon>Metazoa</taxon>
        <taxon>Ecdysozoa</taxon>
        <taxon>Nematoda</taxon>
        <taxon>Chromadorea</taxon>
        <taxon>Rhabditida</taxon>
        <taxon>Rhabditina</taxon>
        <taxon>Rhabditomorpha</taxon>
        <taxon>Strongyloidea</taxon>
        <taxon>Heterorhabditidae</taxon>
        <taxon>Heterorhabditis</taxon>
    </lineage>
</organism>
<keyword evidence="5" id="KW-0274">FAD</keyword>
<evidence type="ECO:0000313" key="12">
    <source>
        <dbReference type="WBParaSite" id="Hba_16377"/>
    </source>
</evidence>
<dbReference type="AlphaFoldDB" id="A0A1I7XFT6"/>
<keyword evidence="11" id="KW-1185">Reference proteome</keyword>
<dbReference type="GO" id="GO:0016627">
    <property type="term" value="F:oxidoreductase activity, acting on the CH-CH group of donors"/>
    <property type="evidence" value="ECO:0007669"/>
    <property type="project" value="InterPro"/>
</dbReference>
<evidence type="ECO:0000256" key="7">
    <source>
        <dbReference type="ARBA" id="ARBA00023136"/>
    </source>
</evidence>
<keyword evidence="4 9" id="KW-0812">Transmembrane</keyword>
<keyword evidence="3" id="KW-0285">Flavoprotein</keyword>
<dbReference type="InterPro" id="IPR051697">
    <property type="entry name" value="Patched_domain-protein"/>
</dbReference>
<dbReference type="Proteomes" id="UP000095283">
    <property type="component" value="Unplaced"/>
</dbReference>
<evidence type="ECO:0000256" key="5">
    <source>
        <dbReference type="ARBA" id="ARBA00022827"/>
    </source>
</evidence>
<dbReference type="GO" id="GO:0006897">
    <property type="term" value="P:endocytosis"/>
    <property type="evidence" value="ECO:0007669"/>
    <property type="project" value="TreeGrafter"/>
</dbReference>
<comment type="cofactor">
    <cofactor evidence="1">
        <name>FAD</name>
        <dbReference type="ChEBI" id="CHEBI:57692"/>
    </cofactor>
</comment>
<dbReference type="Pfam" id="PF02460">
    <property type="entry name" value="Patched"/>
    <property type="match status" value="1"/>
</dbReference>
<feature type="transmembrane region" description="Helical" evidence="9">
    <location>
        <begin position="443"/>
        <end position="463"/>
    </location>
</feature>
<sequence>MLARIFPKVQSTARCLTISRSMSFGGPGMSSVETVHLLTCGRKKGDEYVINGSKAWITGGGHAKWYVYHYFPKSVIVTSSITYSGFKIIAMSAFDMTRPGVAAGALGISWRALDESAKYVKLFMKRHIEQNDDLRFLYSPAHAISRVEYQIHKEFSGDSLNNSFMSVTIESNDENKNLLTEEKGRKVRMFNKYVLENMTITLEGNELVFGRDVCPRLKQCTLSNAIADIFFETFWSKRLRSDPRIKIEYPTMKFFENKLFLPTHFYGVKAGGELGVESIEMVHLIYQIPSYKNTTSEEVSTAFANSLRSLLGTEIAPFKTSVFSLSILKEEMQKNVTYTAPFISLTILLLVSFTVGSCDKQIRTYSSMTGDWISSKPIEAMIGVLTSTMAIISAAGLLFALGEPFIYQLTFFAAAKTPDAISPTRHFFSKIFAPFLCRPSTRLALFLIYAVYIFLAFYGCSLLRPNLIPSRLVVDDSPLLDYLHLAEGKIWAEGLIGRVYVNNAPDFSKHPEQTTYEY</sequence>
<keyword evidence="7 9" id="KW-0472">Membrane</keyword>
<proteinExistence type="predicted"/>
<dbReference type="SUPFAM" id="SSF47203">
    <property type="entry name" value="Acyl-CoA dehydrogenase C-terminal domain-like"/>
    <property type="match status" value="1"/>
</dbReference>
<name>A0A1I7XFT6_HETBA</name>
<evidence type="ECO:0000256" key="6">
    <source>
        <dbReference type="ARBA" id="ARBA00022989"/>
    </source>
</evidence>
<evidence type="ECO:0000256" key="1">
    <source>
        <dbReference type="ARBA" id="ARBA00001974"/>
    </source>
</evidence>
<dbReference type="GO" id="GO:0030659">
    <property type="term" value="C:cytoplasmic vesicle membrane"/>
    <property type="evidence" value="ECO:0007669"/>
    <property type="project" value="TreeGrafter"/>
</dbReference>
<keyword evidence="8" id="KW-0325">Glycoprotein</keyword>
<evidence type="ECO:0000256" key="2">
    <source>
        <dbReference type="ARBA" id="ARBA00004141"/>
    </source>
</evidence>